<evidence type="ECO:0000256" key="5">
    <source>
        <dbReference type="ARBA" id="ARBA00023002"/>
    </source>
</evidence>
<dbReference type="Proteomes" id="UP000284416">
    <property type="component" value="Unassembled WGS sequence"/>
</dbReference>
<keyword evidence="3" id="KW-0285">Flavoprotein</keyword>
<comment type="caution">
    <text evidence="7">The sequence shown here is derived from an EMBL/GenBank/DDBJ whole genome shotgun (WGS) entry which is preliminary data.</text>
</comment>
<proteinExistence type="inferred from homology"/>
<dbReference type="RefSeq" id="WP_118921740.1">
    <property type="nucleotide sequence ID" value="NZ_QWEG01000009.1"/>
</dbReference>
<dbReference type="PRINTS" id="PR00368">
    <property type="entry name" value="FADPNR"/>
</dbReference>
<dbReference type="AlphaFoldDB" id="A0A417YRY2"/>
<organism evidence="7 8">
    <name type="scientific">Neobacillus notoginsengisoli</name>
    <dbReference type="NCBI Taxonomy" id="1578198"/>
    <lineage>
        <taxon>Bacteria</taxon>
        <taxon>Bacillati</taxon>
        <taxon>Bacillota</taxon>
        <taxon>Bacilli</taxon>
        <taxon>Bacillales</taxon>
        <taxon>Bacillaceae</taxon>
        <taxon>Neobacillus</taxon>
    </lineage>
</organism>
<dbReference type="Gene3D" id="3.50.50.100">
    <property type="match status" value="1"/>
</dbReference>
<evidence type="ECO:0000259" key="6">
    <source>
        <dbReference type="Pfam" id="PF07992"/>
    </source>
</evidence>
<accession>A0A417YRY2</accession>
<dbReference type="OrthoDB" id="9781621at2"/>
<dbReference type="GO" id="GO:0019646">
    <property type="term" value="P:aerobic electron transport chain"/>
    <property type="evidence" value="ECO:0007669"/>
    <property type="project" value="TreeGrafter"/>
</dbReference>
<evidence type="ECO:0000256" key="2">
    <source>
        <dbReference type="ARBA" id="ARBA00005272"/>
    </source>
</evidence>
<evidence type="ECO:0000256" key="4">
    <source>
        <dbReference type="ARBA" id="ARBA00022827"/>
    </source>
</evidence>
<reference evidence="7 8" key="1">
    <citation type="journal article" date="2017" name="Int. J. Syst. Evol. Microbiol.">
        <title>Bacillus notoginsengisoli sp. nov., a novel bacterium isolated from the rhizosphere of Panax notoginseng.</title>
        <authorList>
            <person name="Zhang M.Y."/>
            <person name="Cheng J."/>
            <person name="Cai Y."/>
            <person name="Zhang T.Y."/>
            <person name="Wu Y.Y."/>
            <person name="Manikprabhu D."/>
            <person name="Li W.J."/>
            <person name="Zhang Y.X."/>
        </authorList>
    </citation>
    <scope>NUCLEOTIDE SEQUENCE [LARGE SCALE GENOMIC DNA]</scope>
    <source>
        <strain evidence="7 8">JCM 30743</strain>
    </source>
</reference>
<dbReference type="InterPro" id="IPR051169">
    <property type="entry name" value="NADH-Q_oxidoreductase"/>
</dbReference>
<keyword evidence="4" id="KW-0274">FAD</keyword>
<evidence type="ECO:0000256" key="1">
    <source>
        <dbReference type="ARBA" id="ARBA00001974"/>
    </source>
</evidence>
<gene>
    <name evidence="7" type="ORF">D1B31_14855</name>
</gene>
<dbReference type="InterPro" id="IPR023753">
    <property type="entry name" value="FAD/NAD-binding_dom"/>
</dbReference>
<comment type="cofactor">
    <cofactor evidence="1">
        <name>FAD</name>
        <dbReference type="ChEBI" id="CHEBI:57692"/>
    </cofactor>
</comment>
<keyword evidence="5" id="KW-0560">Oxidoreductase</keyword>
<name>A0A417YRY2_9BACI</name>
<keyword evidence="8" id="KW-1185">Reference proteome</keyword>
<evidence type="ECO:0000313" key="7">
    <source>
        <dbReference type="EMBL" id="RHW38057.1"/>
    </source>
</evidence>
<evidence type="ECO:0000313" key="8">
    <source>
        <dbReference type="Proteomes" id="UP000284416"/>
    </source>
</evidence>
<comment type="similarity">
    <text evidence="2">Belongs to the NADH dehydrogenase family.</text>
</comment>
<dbReference type="SUPFAM" id="SSF51905">
    <property type="entry name" value="FAD/NAD(P)-binding domain"/>
    <property type="match status" value="2"/>
</dbReference>
<evidence type="ECO:0000256" key="3">
    <source>
        <dbReference type="ARBA" id="ARBA00022630"/>
    </source>
</evidence>
<sequence>MQKTNIVILGAGYGGLITNKKIEKLLQAGEANITLINKHDYHYITTQLHKVGVGTACDRKIALSIPELIDSNKTKFVVGSVSNVDAQQQTVLLESGDEIPYDYLVISLGFEVATFGIPGIKEYAFELRSFRSSKAIHHQIIKQLSLYKEDGDPSRLTFAVAGGGFTGIEMLGELAEGLPKLCNEYGVPFDKVKIVGIEAADSLIPFFGEELISYTSKVMEKHRIEIFTSTKILSCTEDAIQLEGDMVLPCRTLIWSCGVKANSVLEKFGIPLVRGKVPVEKDLRVKGLENVFCIGDCALFMKDDQNALPPTAQVAMQQAEVCGENIVALMRHTNVKAFEYHHKGSVASIGDRTAVGKVGSFTMSGWFAAIMKRVIENRYLFVLGGPSLVLKQTLFLNREPIKVAAKQRQQTN</sequence>
<dbReference type="Pfam" id="PF07992">
    <property type="entry name" value="Pyr_redox_2"/>
    <property type="match status" value="1"/>
</dbReference>
<dbReference type="GO" id="GO:0003955">
    <property type="term" value="F:NAD(P)H dehydrogenase (quinone) activity"/>
    <property type="evidence" value="ECO:0007669"/>
    <property type="project" value="TreeGrafter"/>
</dbReference>
<protein>
    <submittedName>
        <fullName evidence="7">NAD(P)/FAD-dependent oxidoreductase</fullName>
    </submittedName>
</protein>
<dbReference type="EMBL" id="QWEG01000009">
    <property type="protein sequence ID" value="RHW38057.1"/>
    <property type="molecule type" value="Genomic_DNA"/>
</dbReference>
<dbReference type="PANTHER" id="PTHR42913">
    <property type="entry name" value="APOPTOSIS-INDUCING FACTOR 1"/>
    <property type="match status" value="1"/>
</dbReference>
<dbReference type="PANTHER" id="PTHR42913:SF3">
    <property type="entry name" value="64 KDA MITOCHONDRIAL NADH DEHYDROGENASE (EUROFUNG)"/>
    <property type="match status" value="1"/>
</dbReference>
<dbReference type="InterPro" id="IPR036188">
    <property type="entry name" value="FAD/NAD-bd_sf"/>
</dbReference>
<feature type="domain" description="FAD/NAD(P)-binding" evidence="6">
    <location>
        <begin position="5"/>
        <end position="319"/>
    </location>
</feature>